<accession>A0A367YY42</accession>
<dbReference type="SUPFAM" id="SSF69118">
    <property type="entry name" value="AhpD-like"/>
    <property type="match status" value="1"/>
</dbReference>
<dbReference type="PANTHER" id="PTHR35446:SF3">
    <property type="entry name" value="CMD DOMAIN-CONTAINING PROTEIN"/>
    <property type="match status" value="1"/>
</dbReference>
<dbReference type="InterPro" id="IPR029032">
    <property type="entry name" value="AhpD-like"/>
</dbReference>
<dbReference type="RefSeq" id="WP_114125418.1">
    <property type="nucleotide sequence ID" value="NZ_QOUI01000002.1"/>
</dbReference>
<keyword evidence="2" id="KW-1185">Reference proteome</keyword>
<proteinExistence type="predicted"/>
<dbReference type="Proteomes" id="UP000252770">
    <property type="component" value="Unassembled WGS sequence"/>
</dbReference>
<dbReference type="PANTHER" id="PTHR35446">
    <property type="entry name" value="SI:CH211-175M2.5"/>
    <property type="match status" value="1"/>
</dbReference>
<protein>
    <recommendedName>
        <fullName evidence="3">Carboxymuconolactone decarboxylase family protein</fullName>
    </recommendedName>
</protein>
<name>A0A367YY42_9ACTN</name>
<dbReference type="EMBL" id="QOUI01000002">
    <property type="protein sequence ID" value="RCK70647.1"/>
    <property type="molecule type" value="Genomic_DNA"/>
</dbReference>
<gene>
    <name evidence="1" type="ORF">DT076_04320</name>
</gene>
<evidence type="ECO:0008006" key="3">
    <source>
        <dbReference type="Google" id="ProtNLM"/>
    </source>
</evidence>
<sequence>MAADQHRTGFLDGAPPSEAAQQMFDDDVADVGYVMNLTRLWAHVPEAHRRWTELTVLAAELAGLDLRRKGVVVTAMAATLGDAYCSLAWGNRLAEVAGEEVAGAVLSGAPLEDPAEHALAAWARAVVRDPNRTTADDVQALRDAGLEERQVVGLTLYVALRQAFSTVNDALGAAPDAELLRAAPPVVREAVGYGRPAAG</sequence>
<dbReference type="AlphaFoldDB" id="A0A367YY42"/>
<reference evidence="1 2" key="1">
    <citation type="submission" date="2018-07" db="EMBL/GenBank/DDBJ databases">
        <title>Desertimonas flava gen. nov. sp. nov.</title>
        <authorList>
            <person name="Liu S."/>
        </authorList>
    </citation>
    <scope>NUCLEOTIDE SEQUENCE [LARGE SCALE GENOMIC DNA]</scope>
    <source>
        <strain evidence="1 2">16Sb5-5</strain>
    </source>
</reference>
<dbReference type="Gene3D" id="1.20.1290.10">
    <property type="entry name" value="AhpD-like"/>
    <property type="match status" value="1"/>
</dbReference>
<comment type="caution">
    <text evidence="1">The sequence shown here is derived from an EMBL/GenBank/DDBJ whole genome shotgun (WGS) entry which is preliminary data.</text>
</comment>
<evidence type="ECO:0000313" key="2">
    <source>
        <dbReference type="Proteomes" id="UP000252770"/>
    </source>
</evidence>
<evidence type="ECO:0000313" key="1">
    <source>
        <dbReference type="EMBL" id="RCK70647.1"/>
    </source>
</evidence>
<organism evidence="1 2">
    <name type="scientific">Desertihabitans brevis</name>
    <dbReference type="NCBI Taxonomy" id="2268447"/>
    <lineage>
        <taxon>Bacteria</taxon>
        <taxon>Bacillati</taxon>
        <taxon>Actinomycetota</taxon>
        <taxon>Actinomycetes</taxon>
        <taxon>Propionibacteriales</taxon>
        <taxon>Propionibacteriaceae</taxon>
        <taxon>Desertihabitans</taxon>
    </lineage>
</organism>